<dbReference type="EMBL" id="FOAW01000006">
    <property type="protein sequence ID" value="SEL12844.1"/>
    <property type="molecule type" value="Genomic_DNA"/>
</dbReference>
<dbReference type="GO" id="GO:0061504">
    <property type="term" value="P:cyclic threonylcarbamoyladenosine biosynthetic process"/>
    <property type="evidence" value="ECO:0007669"/>
    <property type="project" value="TreeGrafter"/>
</dbReference>
<dbReference type="Proteomes" id="UP000198677">
    <property type="component" value="Unassembled WGS sequence"/>
</dbReference>
<dbReference type="NCBIfam" id="NF005901">
    <property type="entry name" value="PRK07877.1"/>
    <property type="match status" value="1"/>
</dbReference>
<dbReference type="GO" id="GO:0008641">
    <property type="term" value="F:ubiquitin-like modifier activating enzyme activity"/>
    <property type="evidence" value="ECO:0007669"/>
    <property type="project" value="InterPro"/>
</dbReference>
<organism evidence="2 3">
    <name type="scientific">Rhodococcus maanshanensis</name>
    <dbReference type="NCBI Taxonomy" id="183556"/>
    <lineage>
        <taxon>Bacteria</taxon>
        <taxon>Bacillati</taxon>
        <taxon>Actinomycetota</taxon>
        <taxon>Actinomycetes</taxon>
        <taxon>Mycobacteriales</taxon>
        <taxon>Nocardiaceae</taxon>
        <taxon>Rhodococcus</taxon>
    </lineage>
</organism>
<dbReference type="SUPFAM" id="SSF55469">
    <property type="entry name" value="FMN-dependent nitroreductase-like"/>
    <property type="match status" value="1"/>
</dbReference>
<dbReference type="RefSeq" id="WP_072749505.1">
    <property type="nucleotide sequence ID" value="NZ_FOAW01000006.1"/>
</dbReference>
<dbReference type="InterPro" id="IPR045886">
    <property type="entry name" value="ThiF/MoeB/HesA"/>
</dbReference>
<dbReference type="Pfam" id="PF00899">
    <property type="entry name" value="ThiF"/>
    <property type="match status" value="1"/>
</dbReference>
<dbReference type="PANTHER" id="PTHR43267:SF3">
    <property type="entry name" value="THIF PROTEIN"/>
    <property type="match status" value="1"/>
</dbReference>
<evidence type="ECO:0000313" key="2">
    <source>
        <dbReference type="EMBL" id="SEL12844.1"/>
    </source>
</evidence>
<dbReference type="PANTHER" id="PTHR43267">
    <property type="entry name" value="TRNA THREONYLCARBAMOYLADENOSINE DEHYDRATASE"/>
    <property type="match status" value="1"/>
</dbReference>
<feature type="domain" description="THIF-type NAD/FAD binding fold" evidence="1">
    <location>
        <begin position="85"/>
        <end position="267"/>
    </location>
</feature>
<sequence length="708" mass="75315">MEVPREQYAATLLVDGCDEDARLLATLRAREAIIFHDELEAQQQGLRAILPPLDSAESPAWAYYPWRRAAVRVLGQTEFRLLRLDRNRNKITRTEQERLTELAVGVVGLSVGHAVALALTLEGTCGAIRLADFDALELSNLNRVPASVFDLGVNKAVVAARRIAEIDPYLSVSVQTGGVGADTLDEFLLGLDLVIEECDSLDMKVAVRAGARARRIPVLMQTSDRGLVDVERFDLEPDRPLFHGLLGDVDGESLAGLSAGGKVAPALRILGAADISSRMAASLVELGTTLSTWPQLGGDVMLGGAALAATVRRFGLGQSLPSGRVRIDLDERLDALRAPMVGRDLAGGEATPAEGPPDDAIGAMVHAVSRAPSGGNAQPWTVHTDDGGLRLYLDPGRTTAMDVQLRGSYVALGAALFNARVAAAAHGRLGPVELFGDDDGPTLVATMTFGDGADDQLARRYEAMLRRTTNRHVGVPAPIAPETELALAGAARAEGARLSMVTDLRDIGAAAEVLADSERVRLLDPRLHREMVGELRWPEDTLDTGIDIRSLELDDAEMSTIGIVSRPDVMTHLAEWDLGGALGAVTRDRVVSSSALAAVVVSGCEPRDFVRGGSAVESVWISAEDHGLAVQPIAPVFLYGVDGVDLEELAPVYSGQLSEGQRVLRALFGITSGEVFALILRLSHAPRATIRSRRRPSVLGTATGHTKG</sequence>
<dbReference type="InterPro" id="IPR000415">
    <property type="entry name" value="Nitroreductase-like"/>
</dbReference>
<name>A0A1H7MNT9_9NOCA</name>
<dbReference type="GO" id="GO:0061503">
    <property type="term" value="F:tRNA threonylcarbamoyladenosine dehydratase"/>
    <property type="evidence" value="ECO:0007669"/>
    <property type="project" value="TreeGrafter"/>
</dbReference>
<dbReference type="Gene3D" id="3.40.109.10">
    <property type="entry name" value="NADH Oxidase"/>
    <property type="match status" value="1"/>
</dbReference>
<protein>
    <submittedName>
        <fullName evidence="2">ThiF family protein</fullName>
    </submittedName>
</protein>
<keyword evidence="3" id="KW-1185">Reference proteome</keyword>
<dbReference type="AlphaFoldDB" id="A0A1H7MNT9"/>
<dbReference type="OrthoDB" id="5149792at2"/>
<dbReference type="InterPro" id="IPR035985">
    <property type="entry name" value="Ubiquitin-activating_enz"/>
</dbReference>
<dbReference type="GO" id="GO:0016491">
    <property type="term" value="F:oxidoreductase activity"/>
    <property type="evidence" value="ECO:0007669"/>
    <property type="project" value="InterPro"/>
</dbReference>
<evidence type="ECO:0000313" key="3">
    <source>
        <dbReference type="Proteomes" id="UP000198677"/>
    </source>
</evidence>
<reference evidence="3" key="1">
    <citation type="submission" date="2016-10" db="EMBL/GenBank/DDBJ databases">
        <authorList>
            <person name="Varghese N."/>
            <person name="Submissions S."/>
        </authorList>
    </citation>
    <scope>NUCLEOTIDE SEQUENCE [LARGE SCALE GENOMIC DNA]</scope>
    <source>
        <strain evidence="3">DSM 44675</strain>
    </source>
</reference>
<gene>
    <name evidence="2" type="ORF">SAMN05444583_10688</name>
</gene>
<dbReference type="Gene3D" id="3.40.50.720">
    <property type="entry name" value="NAD(P)-binding Rossmann-like Domain"/>
    <property type="match status" value="1"/>
</dbReference>
<evidence type="ECO:0000259" key="1">
    <source>
        <dbReference type="Pfam" id="PF00899"/>
    </source>
</evidence>
<proteinExistence type="predicted"/>
<accession>A0A1H7MNT9</accession>
<dbReference type="InterPro" id="IPR000594">
    <property type="entry name" value="ThiF_NAD_FAD-bd"/>
</dbReference>
<dbReference type="CDD" id="cd01483">
    <property type="entry name" value="E1_enzyme_family"/>
    <property type="match status" value="1"/>
</dbReference>
<dbReference type="SUPFAM" id="SSF69572">
    <property type="entry name" value="Activating enzymes of the ubiquitin-like proteins"/>
    <property type="match status" value="1"/>
</dbReference>